<accession>A0A1F7JIC8</accession>
<evidence type="ECO:0000256" key="1">
    <source>
        <dbReference type="SAM" id="MobiDB-lite"/>
    </source>
</evidence>
<protein>
    <submittedName>
        <fullName evidence="2">Uncharacterized protein</fullName>
    </submittedName>
</protein>
<organism evidence="2 3">
    <name type="scientific">Candidatus Roizmanbacteria bacterium RIFCSPLOWO2_02_FULL_36_11</name>
    <dbReference type="NCBI Taxonomy" id="1802071"/>
    <lineage>
        <taxon>Bacteria</taxon>
        <taxon>Candidatus Roizmaniibacteriota</taxon>
    </lineage>
</organism>
<dbReference type="EMBL" id="MGAV01000006">
    <property type="protein sequence ID" value="OGK55362.1"/>
    <property type="molecule type" value="Genomic_DNA"/>
</dbReference>
<gene>
    <name evidence="2" type="ORF">A3H78_03605</name>
</gene>
<sequence>MFVSRNLGIPRVDPTPPKAETRSHEGGSPLVRETDIEVEYCALDGEDRVAESAQITIIITVPEVCKRI</sequence>
<evidence type="ECO:0000313" key="2">
    <source>
        <dbReference type="EMBL" id="OGK55362.1"/>
    </source>
</evidence>
<dbReference type="AlphaFoldDB" id="A0A1F7JIC8"/>
<feature type="region of interest" description="Disordered" evidence="1">
    <location>
        <begin position="1"/>
        <end position="30"/>
    </location>
</feature>
<dbReference type="Proteomes" id="UP000177418">
    <property type="component" value="Unassembled WGS sequence"/>
</dbReference>
<comment type="caution">
    <text evidence="2">The sequence shown here is derived from an EMBL/GenBank/DDBJ whole genome shotgun (WGS) entry which is preliminary data.</text>
</comment>
<name>A0A1F7JIC8_9BACT</name>
<proteinExistence type="predicted"/>
<reference evidence="2 3" key="1">
    <citation type="journal article" date="2016" name="Nat. Commun.">
        <title>Thousands of microbial genomes shed light on interconnected biogeochemical processes in an aquifer system.</title>
        <authorList>
            <person name="Anantharaman K."/>
            <person name="Brown C.T."/>
            <person name="Hug L.A."/>
            <person name="Sharon I."/>
            <person name="Castelle C.J."/>
            <person name="Probst A.J."/>
            <person name="Thomas B.C."/>
            <person name="Singh A."/>
            <person name="Wilkins M.J."/>
            <person name="Karaoz U."/>
            <person name="Brodie E.L."/>
            <person name="Williams K.H."/>
            <person name="Hubbard S.S."/>
            <person name="Banfield J.F."/>
        </authorList>
    </citation>
    <scope>NUCLEOTIDE SEQUENCE [LARGE SCALE GENOMIC DNA]</scope>
</reference>
<evidence type="ECO:0000313" key="3">
    <source>
        <dbReference type="Proteomes" id="UP000177418"/>
    </source>
</evidence>